<evidence type="ECO:0000259" key="1">
    <source>
        <dbReference type="PROSITE" id="PS51186"/>
    </source>
</evidence>
<dbReference type="KEGG" id="nbr:O3I_004455"/>
<name>K0EPC6_NOCB7</name>
<sequence length="153" mass="17005">MGVTTVDPVADIHEIQVGQTELASAAMLALRPRWETRQAVVELIDTRLRPGGYRLVGLFESEAGEAASVVGFRPAWSSAWGQHLYVDDVSTLPESRGHGYADLLIQWVVEEARRLNCEGVHLDSGVGPTRSAAHRLYMRNHFQISAHHFEHPI</sequence>
<proteinExistence type="predicted"/>
<reference evidence="2 3" key="1">
    <citation type="journal article" date="2012" name="J. Bacteriol.">
        <title>Complete genome sequence of Nocardia brasiliensis HUJEG-1.</title>
        <authorList>
            <person name="Vera-Cabrera L."/>
            <person name="Ortiz-Lopez R."/>
            <person name="Elizondo-Gonzalez R."/>
            <person name="Perez-Maya A.A."/>
            <person name="Ocampo-Candiani J."/>
        </authorList>
    </citation>
    <scope>NUCLEOTIDE SEQUENCE [LARGE SCALE GENOMIC DNA]</scope>
    <source>
        <strain evidence="3">ATCC 700358</strain>
    </source>
</reference>
<dbReference type="Pfam" id="PF00583">
    <property type="entry name" value="Acetyltransf_1"/>
    <property type="match status" value="1"/>
</dbReference>
<gene>
    <name evidence="2" type="ORF">O3I_004455</name>
</gene>
<dbReference type="AlphaFoldDB" id="K0EPC6"/>
<dbReference type="eggNOG" id="COG0456">
    <property type="taxonomic scope" value="Bacteria"/>
</dbReference>
<evidence type="ECO:0000313" key="2">
    <source>
        <dbReference type="EMBL" id="AFT98853.1"/>
    </source>
</evidence>
<dbReference type="Proteomes" id="UP000006304">
    <property type="component" value="Chromosome"/>
</dbReference>
<feature type="domain" description="N-acetyltransferase" evidence="1">
    <location>
        <begin position="10"/>
        <end position="153"/>
    </location>
</feature>
<dbReference type="InterPro" id="IPR016181">
    <property type="entry name" value="Acyl_CoA_acyltransferase"/>
</dbReference>
<dbReference type="EMBL" id="CP003876">
    <property type="protein sequence ID" value="AFT98853.1"/>
    <property type="molecule type" value="Genomic_DNA"/>
</dbReference>
<keyword evidence="3" id="KW-1185">Reference proteome</keyword>
<dbReference type="SUPFAM" id="SSF55729">
    <property type="entry name" value="Acyl-CoA N-acyltransferases (Nat)"/>
    <property type="match status" value="1"/>
</dbReference>
<protein>
    <submittedName>
        <fullName evidence="2">GCN5-related N-acetyltransferase</fullName>
    </submittedName>
</protein>
<dbReference type="STRING" id="1133849.O3I_004455"/>
<dbReference type="CDD" id="cd04301">
    <property type="entry name" value="NAT_SF"/>
    <property type="match status" value="1"/>
</dbReference>
<dbReference type="Gene3D" id="3.40.630.30">
    <property type="match status" value="1"/>
</dbReference>
<dbReference type="GO" id="GO:0016747">
    <property type="term" value="F:acyltransferase activity, transferring groups other than amino-acyl groups"/>
    <property type="evidence" value="ECO:0007669"/>
    <property type="project" value="InterPro"/>
</dbReference>
<dbReference type="PROSITE" id="PS51186">
    <property type="entry name" value="GNAT"/>
    <property type="match status" value="1"/>
</dbReference>
<organism evidence="2 3">
    <name type="scientific">Nocardia brasiliensis (strain ATCC 700358 / HUJEG-1)</name>
    <dbReference type="NCBI Taxonomy" id="1133849"/>
    <lineage>
        <taxon>Bacteria</taxon>
        <taxon>Bacillati</taxon>
        <taxon>Actinomycetota</taxon>
        <taxon>Actinomycetes</taxon>
        <taxon>Mycobacteriales</taxon>
        <taxon>Nocardiaceae</taxon>
        <taxon>Nocardia</taxon>
    </lineage>
</organism>
<dbReference type="InterPro" id="IPR000182">
    <property type="entry name" value="GNAT_dom"/>
</dbReference>
<dbReference type="HOGENOM" id="CLU_013985_34_2_11"/>
<evidence type="ECO:0000313" key="3">
    <source>
        <dbReference type="Proteomes" id="UP000006304"/>
    </source>
</evidence>
<accession>K0EPC6</accession>
<keyword evidence="2" id="KW-0808">Transferase</keyword>